<dbReference type="Pfam" id="PF10262">
    <property type="entry name" value="Rdx"/>
    <property type="match status" value="1"/>
</dbReference>
<dbReference type="Proteomes" id="UP000189339">
    <property type="component" value="Unassembled WGS sequence"/>
</dbReference>
<dbReference type="NCBIfam" id="TIGR02174">
    <property type="entry name" value="CXXU_selWTH"/>
    <property type="match status" value="1"/>
</dbReference>
<comment type="caution">
    <text evidence="2">The sequence shown here is derived from an EMBL/GenBank/DDBJ whole genome shotgun (WGS) entry which is preliminary data.</text>
</comment>
<dbReference type="AlphaFoldDB" id="A0A1V2DQS0"/>
<dbReference type="PANTHER" id="PTHR36417">
    <property type="entry name" value="SELENOPROTEIN DOMAIN PROTEIN (AFU_ORTHOLOGUE AFUA_1G05220)"/>
    <property type="match status" value="1"/>
</dbReference>
<evidence type="ECO:0000256" key="1">
    <source>
        <dbReference type="ARBA" id="ARBA00023284"/>
    </source>
</evidence>
<accession>A0A1V2DQS0</accession>
<keyword evidence="1" id="KW-0676">Redox-active center</keyword>
<dbReference type="EMBL" id="MSCW01000007">
    <property type="protein sequence ID" value="ONF43005.1"/>
    <property type="molecule type" value="Genomic_DNA"/>
</dbReference>
<dbReference type="PANTHER" id="PTHR36417:SF2">
    <property type="entry name" value="SELENOPROTEIN DOMAIN PROTEIN (AFU_ORTHOLOGUE AFUA_1G05220)"/>
    <property type="match status" value="1"/>
</dbReference>
<protein>
    <submittedName>
        <fullName evidence="2">Selenoprotein</fullName>
    </submittedName>
</protein>
<sequence length="96" mass="11003">MSNKVDIHYCTGCRWLLRAAWMAQELLTTFEQEIGELTLHPGTGGIFEVWVNGKRIWSRKEQQGFPEITQLKQLVRDEVAPDRPLGHTDRTGPPQS</sequence>
<organism evidence="2 3">
    <name type="scientific">Marinobacter lutaoensis</name>
    <dbReference type="NCBI Taxonomy" id="135739"/>
    <lineage>
        <taxon>Bacteria</taxon>
        <taxon>Pseudomonadati</taxon>
        <taxon>Pseudomonadota</taxon>
        <taxon>Gammaproteobacteria</taxon>
        <taxon>Pseudomonadales</taxon>
        <taxon>Marinobacteraceae</taxon>
        <taxon>Marinobacter</taxon>
    </lineage>
</organism>
<dbReference type="SUPFAM" id="SSF52833">
    <property type="entry name" value="Thioredoxin-like"/>
    <property type="match status" value="1"/>
</dbReference>
<dbReference type="OrthoDB" id="9811366at2"/>
<dbReference type="STRING" id="135739.BTO32_09905"/>
<evidence type="ECO:0000313" key="2">
    <source>
        <dbReference type="EMBL" id="ONF43005.1"/>
    </source>
</evidence>
<evidence type="ECO:0000313" key="3">
    <source>
        <dbReference type="Proteomes" id="UP000189339"/>
    </source>
</evidence>
<dbReference type="Gene3D" id="3.40.30.10">
    <property type="entry name" value="Glutaredoxin"/>
    <property type="match status" value="1"/>
</dbReference>
<reference evidence="2 3" key="1">
    <citation type="submission" date="2016-12" db="EMBL/GenBank/DDBJ databases">
        <title>Marinobacter lutaoensis whole genome sequencing.</title>
        <authorList>
            <person name="Verma A."/>
            <person name="Krishnamurthi S."/>
        </authorList>
    </citation>
    <scope>NUCLEOTIDE SEQUENCE [LARGE SCALE GENOMIC DNA]</scope>
    <source>
        <strain evidence="2 3">T5054</strain>
    </source>
</reference>
<proteinExistence type="predicted"/>
<dbReference type="RefSeq" id="WP_076724483.1">
    <property type="nucleotide sequence ID" value="NZ_JABWTC010000017.1"/>
</dbReference>
<dbReference type="InterPro" id="IPR036249">
    <property type="entry name" value="Thioredoxin-like_sf"/>
</dbReference>
<keyword evidence="3" id="KW-1185">Reference proteome</keyword>
<gene>
    <name evidence="2" type="ORF">BTO32_09905</name>
</gene>
<name>A0A1V2DQS0_9GAMM</name>
<dbReference type="InterPro" id="IPR011893">
    <property type="entry name" value="Selenoprotein_Rdx-typ"/>
</dbReference>